<keyword evidence="2" id="KW-1185">Reference proteome</keyword>
<evidence type="ECO:0000313" key="1">
    <source>
        <dbReference type="EMBL" id="CAK0843866.1"/>
    </source>
</evidence>
<gene>
    <name evidence="1" type="ORF">PCOR1329_LOCUS38086</name>
</gene>
<dbReference type="EMBL" id="CAUYUJ010014615">
    <property type="protein sequence ID" value="CAK0843866.1"/>
    <property type="molecule type" value="Genomic_DNA"/>
</dbReference>
<dbReference type="Proteomes" id="UP001189429">
    <property type="component" value="Unassembled WGS sequence"/>
</dbReference>
<comment type="caution">
    <text evidence="1">The sequence shown here is derived from an EMBL/GenBank/DDBJ whole genome shotgun (WGS) entry which is preliminary data.</text>
</comment>
<protein>
    <submittedName>
        <fullName evidence="1">Uncharacterized protein</fullName>
    </submittedName>
</protein>
<evidence type="ECO:0000313" key="2">
    <source>
        <dbReference type="Proteomes" id="UP001189429"/>
    </source>
</evidence>
<proteinExistence type="predicted"/>
<name>A0ABN9TDP5_9DINO</name>
<reference evidence="1" key="1">
    <citation type="submission" date="2023-10" db="EMBL/GenBank/DDBJ databases">
        <authorList>
            <person name="Chen Y."/>
            <person name="Shah S."/>
            <person name="Dougan E. K."/>
            <person name="Thang M."/>
            <person name="Chan C."/>
        </authorList>
    </citation>
    <scope>NUCLEOTIDE SEQUENCE [LARGE SCALE GENOMIC DNA]</scope>
</reference>
<sequence length="173" mass="17992">MLGEQRHEAPPPGHATREVLLFFRAASREAPPAGEVPTARLLLAGVGFRWGRLSPGLRLAFAGVPNTSCSAPGNSSSLGPARLCGAPLLGQVKRLPFVAPLGCGGVALPRSFEPVVIGGTPNCVFVAGLDLMSSRSARLLGFRLRGGFSEAFFAESSLAQLSIQLDHAPSSYA</sequence>
<organism evidence="1 2">
    <name type="scientific">Prorocentrum cordatum</name>
    <dbReference type="NCBI Taxonomy" id="2364126"/>
    <lineage>
        <taxon>Eukaryota</taxon>
        <taxon>Sar</taxon>
        <taxon>Alveolata</taxon>
        <taxon>Dinophyceae</taxon>
        <taxon>Prorocentrales</taxon>
        <taxon>Prorocentraceae</taxon>
        <taxon>Prorocentrum</taxon>
    </lineage>
</organism>
<accession>A0ABN9TDP5</accession>